<comment type="domain">
    <text evidence="8">The PAL motif is required for normal active site conformation.</text>
</comment>
<dbReference type="InterPro" id="IPR001108">
    <property type="entry name" value="Peptidase_A22A"/>
</dbReference>
<keyword evidence="4 8" id="KW-0914">Notch signaling pathway</keyword>
<protein>
    <recommendedName>
        <fullName evidence="8">Presenilin</fullName>
        <ecNumber evidence="8">3.4.23.-</ecNumber>
    </recommendedName>
</protein>
<dbReference type="GO" id="GO:0000139">
    <property type="term" value="C:Golgi membrane"/>
    <property type="evidence" value="ECO:0007669"/>
    <property type="project" value="UniProtKB-SubCell"/>
</dbReference>
<dbReference type="AlphaFoldDB" id="A0AAE9DV15"/>
<feature type="transmembrane region" description="Helical" evidence="8">
    <location>
        <begin position="146"/>
        <end position="163"/>
    </location>
</feature>
<comment type="subunit">
    <text evidence="8">Homodimer.</text>
</comment>
<reference evidence="9 11" key="2">
    <citation type="submission" date="2022-05" db="EMBL/GenBank/DDBJ databases">
        <title>Chromosome-level reference genomes for two strains of Caenorhabditis briggsae: an improved platform for comparative genomics.</title>
        <authorList>
            <person name="Stevens L."/>
            <person name="Andersen E.C."/>
        </authorList>
    </citation>
    <scope>NUCLEOTIDE SEQUENCE [LARGE SCALE GENOMIC DNA]</scope>
    <source>
        <strain evidence="9">QX1410_ONT</strain>
        <tissue evidence="9">Whole-organism</tissue>
    </source>
</reference>
<keyword evidence="8" id="KW-0645">Protease</keyword>
<evidence type="ECO:0000256" key="8">
    <source>
        <dbReference type="RuleBase" id="RU361148"/>
    </source>
</evidence>
<evidence type="ECO:0000256" key="7">
    <source>
        <dbReference type="ARBA" id="ARBA00023136"/>
    </source>
</evidence>
<dbReference type="EMBL" id="CP090891">
    <property type="protein sequence ID" value="ULU11898.1"/>
    <property type="molecule type" value="Genomic_DNA"/>
</dbReference>
<dbReference type="Proteomes" id="UP000827892">
    <property type="component" value="Chromosome I"/>
</dbReference>
<feature type="transmembrane region" description="Helical" evidence="8">
    <location>
        <begin position="328"/>
        <end position="357"/>
    </location>
</feature>
<dbReference type="EMBL" id="CP092620">
    <property type="protein sequence ID" value="UMM12853.1"/>
    <property type="molecule type" value="Genomic_DNA"/>
</dbReference>
<keyword evidence="8" id="KW-0378">Hydrolase</keyword>
<name>A0AAE9DV15_CAEBR</name>
<evidence type="ECO:0000256" key="6">
    <source>
        <dbReference type="ARBA" id="ARBA00023034"/>
    </source>
</evidence>
<dbReference type="Pfam" id="PF01080">
    <property type="entry name" value="Presenilin"/>
    <property type="match status" value="2"/>
</dbReference>
<dbReference type="Proteomes" id="UP000829354">
    <property type="component" value="Chromosome I"/>
</dbReference>
<dbReference type="EMBL" id="CP092620">
    <property type="protein sequence ID" value="UMM12851.1"/>
    <property type="molecule type" value="Genomic_DNA"/>
</dbReference>
<evidence type="ECO:0000256" key="4">
    <source>
        <dbReference type="ARBA" id="ARBA00022976"/>
    </source>
</evidence>
<dbReference type="SMART" id="SM00730">
    <property type="entry name" value="PSN"/>
    <property type="match status" value="1"/>
</dbReference>
<comment type="function">
    <text evidence="8">Probable subunit of the gamma-secretase complex, an endoprotease complex that catalyzes the intramembrane cleavage of integral membrane proteins such as Notch receptors.</text>
</comment>
<dbReference type="FunFam" id="1.10.472.100:FF:000004">
    <property type="entry name" value="Presenilin spe-4"/>
    <property type="match status" value="1"/>
</dbReference>
<evidence type="ECO:0000256" key="5">
    <source>
        <dbReference type="ARBA" id="ARBA00022989"/>
    </source>
</evidence>
<dbReference type="GO" id="GO:0007219">
    <property type="term" value="P:Notch signaling pathway"/>
    <property type="evidence" value="ECO:0007669"/>
    <property type="project" value="UniProtKB-KW"/>
</dbReference>
<dbReference type="GO" id="GO:1905938">
    <property type="term" value="P:positive regulation of germ cell proliferation"/>
    <property type="evidence" value="ECO:0007669"/>
    <property type="project" value="EnsemblMetazoa"/>
</dbReference>
<reference evidence="10 12" key="1">
    <citation type="submission" date="2022-04" db="EMBL/GenBank/DDBJ databases">
        <title>Chromosome-level reference genomes for two strains of Caenorhabditis briggsae: an improved platform for comparative genomics.</title>
        <authorList>
            <person name="Stevens L."/>
            <person name="Andersen E."/>
        </authorList>
    </citation>
    <scope>NUCLEOTIDE SEQUENCE [LARGE SCALE GENOMIC DNA]</scope>
    <source>
        <strain evidence="10">VX34</strain>
        <tissue evidence="10">Whole-organism</tissue>
    </source>
</reference>
<evidence type="ECO:0000256" key="1">
    <source>
        <dbReference type="ARBA" id="ARBA00008604"/>
    </source>
</evidence>
<proteinExistence type="inferred from homology"/>
<comment type="similarity">
    <text evidence="1 8">Belongs to the peptidase A22A family.</text>
</comment>
<gene>
    <name evidence="9" type="ORF">L3Y34_015342</name>
    <name evidence="10" type="ORF">L5515_001422</name>
</gene>
<dbReference type="OMA" id="ALCMIFV"/>
<dbReference type="PRINTS" id="PR01072">
    <property type="entry name" value="PRESENILIN"/>
</dbReference>
<keyword evidence="3 8" id="KW-0256">Endoplasmic reticulum</keyword>
<dbReference type="EMBL" id="CP090891">
    <property type="protein sequence ID" value="ULU11899.1"/>
    <property type="molecule type" value="Genomic_DNA"/>
</dbReference>
<feature type="transmembrane region" description="Helical" evidence="8">
    <location>
        <begin position="119"/>
        <end position="139"/>
    </location>
</feature>
<evidence type="ECO:0000313" key="12">
    <source>
        <dbReference type="Proteomes" id="UP000829354"/>
    </source>
</evidence>
<organism evidence="9 11">
    <name type="scientific">Caenorhabditis briggsae</name>
    <dbReference type="NCBI Taxonomy" id="6238"/>
    <lineage>
        <taxon>Eukaryota</taxon>
        <taxon>Metazoa</taxon>
        <taxon>Ecdysozoa</taxon>
        <taxon>Nematoda</taxon>
        <taxon>Chromadorea</taxon>
        <taxon>Rhabditida</taxon>
        <taxon>Rhabditina</taxon>
        <taxon>Rhabditomorpha</taxon>
        <taxon>Rhabditoidea</taxon>
        <taxon>Rhabditidae</taxon>
        <taxon>Peloderinae</taxon>
        <taxon>Caenorhabditis</taxon>
    </lineage>
</organism>
<keyword evidence="5 8" id="KW-1133">Transmembrane helix</keyword>
<feature type="transmembrane region" description="Helical" evidence="8">
    <location>
        <begin position="12"/>
        <end position="33"/>
    </location>
</feature>
<dbReference type="GO" id="GO:0016485">
    <property type="term" value="P:protein processing"/>
    <property type="evidence" value="ECO:0007669"/>
    <property type="project" value="InterPro"/>
</dbReference>
<dbReference type="GO" id="GO:0005789">
    <property type="term" value="C:endoplasmic reticulum membrane"/>
    <property type="evidence" value="ECO:0007669"/>
    <property type="project" value="UniProtKB-SubCell"/>
</dbReference>
<dbReference type="InterPro" id="IPR006639">
    <property type="entry name" value="Preselin/SPP"/>
</dbReference>
<sequence>MVRTRRVYSGATLLRVLYPVALCMIFVAINVSICRPPITKTPKVIYGVFHSYDTEESGHVTLLLMIFLVLTTTMGVVCYKKRLYKAITAYIIANSISLLLVYAFFHFHNLAQACSIPMSVPSSVFLTFQFGGLGVLSLHWKAHRRLHQFYLVMLAALTALFLLKNLPDWTVWISIVAISIWDIVAVLTPCGPLKMLVETASRRGDNNFPAILYNSSSYVETPETPDTTRPHSTQLTEFSNSSNANLLQSDSLLTTPVIPRRTREVREVEGTIRLGMGDFVFYSLMLGNAAQTSPLTTVLACFLSNLVGLTITLPVVSLSQTALPALPFPLLIAALFYFSSHVALTPFTNLCSLTLILF</sequence>
<dbReference type="PANTHER" id="PTHR10202:SF14">
    <property type="entry name" value="PRESENILIN HOP-1"/>
    <property type="match status" value="1"/>
</dbReference>
<evidence type="ECO:0000313" key="11">
    <source>
        <dbReference type="Proteomes" id="UP000827892"/>
    </source>
</evidence>
<accession>A0AAE9DV15</accession>
<dbReference type="KEGG" id="cbr:CBG_12097"/>
<dbReference type="EC" id="3.4.23.-" evidence="8"/>
<comment type="subcellular location">
    <subcellularLocation>
        <location evidence="8">Endoplasmic reticulum membrane</location>
        <topology evidence="8">Multi-pass membrane protein</topology>
    </subcellularLocation>
    <subcellularLocation>
        <location evidence="8">Golgi apparatus membrane</location>
        <topology evidence="8">Multi-pass membrane protein</topology>
    </subcellularLocation>
</comment>
<dbReference type="InterPro" id="IPR042524">
    <property type="entry name" value="Presenilin_C"/>
</dbReference>
<feature type="transmembrane region" description="Helical" evidence="8">
    <location>
        <begin position="169"/>
        <end position="193"/>
    </location>
</feature>
<evidence type="ECO:0000256" key="2">
    <source>
        <dbReference type="ARBA" id="ARBA00022692"/>
    </source>
</evidence>
<evidence type="ECO:0000256" key="3">
    <source>
        <dbReference type="ARBA" id="ARBA00022824"/>
    </source>
</evidence>
<keyword evidence="12" id="KW-1185">Reference proteome</keyword>
<dbReference type="EMBL" id="CP092620">
    <property type="protein sequence ID" value="UMM12852.1"/>
    <property type="molecule type" value="Genomic_DNA"/>
</dbReference>
<feature type="transmembrane region" description="Helical" evidence="8">
    <location>
        <begin position="295"/>
        <end position="316"/>
    </location>
</feature>
<feature type="transmembrane region" description="Helical" evidence="8">
    <location>
        <begin position="60"/>
        <end position="79"/>
    </location>
</feature>
<dbReference type="PANTHER" id="PTHR10202">
    <property type="entry name" value="PRESENILIN"/>
    <property type="match status" value="1"/>
</dbReference>
<feature type="transmembrane region" description="Helical" evidence="8">
    <location>
        <begin position="86"/>
        <end position="107"/>
    </location>
</feature>
<evidence type="ECO:0000313" key="9">
    <source>
        <dbReference type="EMBL" id="ULU11898.1"/>
    </source>
</evidence>
<dbReference type="GO" id="GO:0042500">
    <property type="term" value="F:aspartic endopeptidase activity, intramembrane cleaving"/>
    <property type="evidence" value="ECO:0007669"/>
    <property type="project" value="InterPro"/>
</dbReference>
<dbReference type="Gene3D" id="1.10.472.100">
    <property type="entry name" value="Presenilin"/>
    <property type="match status" value="1"/>
</dbReference>
<keyword evidence="6 8" id="KW-0333">Golgi apparatus</keyword>
<evidence type="ECO:0000313" key="10">
    <source>
        <dbReference type="EMBL" id="UMM12851.1"/>
    </source>
</evidence>
<keyword evidence="7 8" id="KW-0472">Membrane</keyword>
<keyword evidence="2 8" id="KW-0812">Transmembrane</keyword>